<dbReference type="InterPro" id="IPR037185">
    <property type="entry name" value="EmrE-like"/>
</dbReference>
<sequence>MIHAIFFFKLYTKKLEKNKLKMKLTKPRLALICGILCISIFPILVKLRLTPGLISAFYRMFFAVVLLLPYVIFSGNFKFPKLKFALLAILCGVLFSSDVAVWNIAIQESSATQASLLTNLSPVWVGVGSFFFLKAKPATNFWIGTLVALFGMVTLVGFEFFIDLNFDKAFLFAVLSGILYSIYLLVSKNVLSEIDVLSFMTISLFASSIYLGILCYSLDEPFTGFSNAGWFVLVLQAVICQLCAWLSISYATQHMRATRVSLSLLSQAVITSILAWLFLEEQITLQMVLGGIILLFGIRITFYDKTISLKGLFSKD</sequence>
<evidence type="ECO:0000259" key="7">
    <source>
        <dbReference type="Pfam" id="PF00892"/>
    </source>
</evidence>
<evidence type="ECO:0000256" key="3">
    <source>
        <dbReference type="ARBA" id="ARBA00022692"/>
    </source>
</evidence>
<evidence type="ECO:0000256" key="4">
    <source>
        <dbReference type="ARBA" id="ARBA00022989"/>
    </source>
</evidence>
<evidence type="ECO:0000256" key="1">
    <source>
        <dbReference type="ARBA" id="ARBA00004141"/>
    </source>
</evidence>
<comment type="caution">
    <text evidence="8">The sequence shown here is derived from an EMBL/GenBank/DDBJ whole genome shotgun (WGS) entry which is preliminary data.</text>
</comment>
<keyword evidence="3 6" id="KW-0812">Transmembrane</keyword>
<accession>A0A444VX08</accession>
<comment type="similarity">
    <text evidence="2">Belongs to the EamA transporter family.</text>
</comment>
<feature type="transmembrane region" description="Helical" evidence="6">
    <location>
        <begin position="228"/>
        <end position="248"/>
    </location>
</feature>
<evidence type="ECO:0000313" key="8">
    <source>
        <dbReference type="EMBL" id="RYJ38068.1"/>
    </source>
</evidence>
<evidence type="ECO:0000256" key="5">
    <source>
        <dbReference type="ARBA" id="ARBA00023136"/>
    </source>
</evidence>
<keyword evidence="4 6" id="KW-1133">Transmembrane helix</keyword>
<evidence type="ECO:0000256" key="2">
    <source>
        <dbReference type="ARBA" id="ARBA00007362"/>
    </source>
</evidence>
<feature type="transmembrane region" description="Helical" evidence="6">
    <location>
        <begin position="168"/>
        <end position="186"/>
    </location>
</feature>
<feature type="transmembrane region" description="Helical" evidence="6">
    <location>
        <begin position="53"/>
        <end position="72"/>
    </location>
</feature>
<dbReference type="InterPro" id="IPR000620">
    <property type="entry name" value="EamA_dom"/>
</dbReference>
<dbReference type="GO" id="GO:0016020">
    <property type="term" value="C:membrane"/>
    <property type="evidence" value="ECO:0007669"/>
    <property type="project" value="UniProtKB-SubCell"/>
</dbReference>
<proteinExistence type="inferred from homology"/>
<keyword evidence="5 6" id="KW-0472">Membrane</keyword>
<feature type="transmembrane region" description="Helical" evidence="6">
    <location>
        <begin position="111"/>
        <end position="133"/>
    </location>
</feature>
<evidence type="ECO:0000256" key="6">
    <source>
        <dbReference type="SAM" id="Phobius"/>
    </source>
</evidence>
<name>A0A444VX08_9FLAO</name>
<dbReference type="InterPro" id="IPR050638">
    <property type="entry name" value="AA-Vitamin_Transporters"/>
</dbReference>
<comment type="subcellular location">
    <subcellularLocation>
        <location evidence="1">Membrane</location>
        <topology evidence="1">Multi-pass membrane protein</topology>
    </subcellularLocation>
</comment>
<dbReference type="EMBL" id="JUIV01000011">
    <property type="protein sequence ID" value="RYJ38068.1"/>
    <property type="molecule type" value="Genomic_DNA"/>
</dbReference>
<reference evidence="8 9" key="1">
    <citation type="submission" date="2014-12" db="EMBL/GenBank/DDBJ databases">
        <title>Genome sequence of Flavobacterium anhuiense RCM74.</title>
        <authorList>
            <person name="Kim J.F."/>
            <person name="Song J.Y."/>
            <person name="Kwak M.-J."/>
            <person name="Lee S.-W."/>
        </authorList>
    </citation>
    <scope>NUCLEOTIDE SEQUENCE [LARGE SCALE GENOMIC DNA]</scope>
    <source>
        <strain evidence="8 9">RCM74</strain>
    </source>
</reference>
<gene>
    <name evidence="8" type="ORF">NU08_2971</name>
</gene>
<dbReference type="AlphaFoldDB" id="A0A444VX08"/>
<feature type="transmembrane region" description="Helical" evidence="6">
    <location>
        <begin position="29"/>
        <end position="47"/>
    </location>
</feature>
<organism evidence="8 9">
    <name type="scientific">Flavobacterium anhuiense</name>
    <dbReference type="NCBI Taxonomy" id="459526"/>
    <lineage>
        <taxon>Bacteria</taxon>
        <taxon>Pseudomonadati</taxon>
        <taxon>Bacteroidota</taxon>
        <taxon>Flavobacteriia</taxon>
        <taxon>Flavobacteriales</taxon>
        <taxon>Flavobacteriaceae</taxon>
        <taxon>Flavobacterium</taxon>
    </lineage>
</organism>
<dbReference type="PANTHER" id="PTHR32322:SF2">
    <property type="entry name" value="EAMA DOMAIN-CONTAINING PROTEIN"/>
    <property type="match status" value="1"/>
</dbReference>
<feature type="transmembrane region" description="Helical" evidence="6">
    <location>
        <begin position="84"/>
        <end position="105"/>
    </location>
</feature>
<feature type="domain" description="EamA" evidence="7">
    <location>
        <begin position="29"/>
        <end position="155"/>
    </location>
</feature>
<feature type="transmembrane region" description="Helical" evidence="6">
    <location>
        <begin position="140"/>
        <end position="162"/>
    </location>
</feature>
<evidence type="ECO:0000313" key="9">
    <source>
        <dbReference type="Proteomes" id="UP000290433"/>
    </source>
</evidence>
<protein>
    <submittedName>
        <fullName evidence="8">Transporter</fullName>
    </submittedName>
</protein>
<feature type="transmembrane region" description="Helical" evidence="6">
    <location>
        <begin position="198"/>
        <end position="216"/>
    </location>
</feature>
<feature type="transmembrane region" description="Helical" evidence="6">
    <location>
        <begin position="285"/>
        <end position="302"/>
    </location>
</feature>
<dbReference type="SUPFAM" id="SSF103481">
    <property type="entry name" value="Multidrug resistance efflux transporter EmrE"/>
    <property type="match status" value="2"/>
</dbReference>
<feature type="domain" description="EamA" evidence="7">
    <location>
        <begin position="169"/>
        <end position="302"/>
    </location>
</feature>
<dbReference type="Pfam" id="PF00892">
    <property type="entry name" value="EamA"/>
    <property type="match status" value="2"/>
</dbReference>
<feature type="transmembrane region" description="Helical" evidence="6">
    <location>
        <begin position="260"/>
        <end position="279"/>
    </location>
</feature>
<dbReference type="PANTHER" id="PTHR32322">
    <property type="entry name" value="INNER MEMBRANE TRANSPORTER"/>
    <property type="match status" value="1"/>
</dbReference>
<dbReference type="Proteomes" id="UP000290433">
    <property type="component" value="Unassembled WGS sequence"/>
</dbReference>